<dbReference type="PROSITE" id="PS50928">
    <property type="entry name" value="ABC_TM1"/>
    <property type="match status" value="1"/>
</dbReference>
<gene>
    <name evidence="9" type="ORF">FNA46_06730</name>
</gene>
<evidence type="ECO:0000313" key="10">
    <source>
        <dbReference type="Proteomes" id="UP000316801"/>
    </source>
</evidence>
<sequence>MTDTLHSVAPTARAGMEPAVRRALRANRLLAPVADHMPAILAIAGCVMLWQLVVWAFSVPTFMAPSPIAVLSAFRENGVILWNNLLPTLLEAAMGFVSGNLVAILLAVWFVYSPLAERAFYPIAVIIKSIPIIALAPILVLLVGNGIAPKIIIAGLISFFPTLVNMVQGLKSASPAMLDLMRVLSASNAEIFWKVRLPASLPFLFAALKIAATSSVMGAIVAEWIGSSYGLGALIIEATYNFRSPLLYATVVIAAALAVILFFVVAIVEKKVVRWKPGNHG</sequence>
<dbReference type="AlphaFoldDB" id="A0A549TDR7"/>
<dbReference type="Gene3D" id="1.10.3720.10">
    <property type="entry name" value="MetI-like"/>
    <property type="match status" value="1"/>
</dbReference>
<protein>
    <submittedName>
        <fullName evidence="9">ABC transporter permease</fullName>
    </submittedName>
</protein>
<feature type="transmembrane region" description="Helical" evidence="7">
    <location>
        <begin position="37"/>
        <end position="57"/>
    </location>
</feature>
<feature type="transmembrane region" description="Helical" evidence="7">
    <location>
        <begin position="246"/>
        <end position="268"/>
    </location>
</feature>
<dbReference type="GO" id="GO:0005886">
    <property type="term" value="C:plasma membrane"/>
    <property type="evidence" value="ECO:0007669"/>
    <property type="project" value="UniProtKB-SubCell"/>
</dbReference>
<dbReference type="PANTHER" id="PTHR30151:SF20">
    <property type="entry name" value="ABC TRANSPORTER PERMEASE PROTEIN HI_0355-RELATED"/>
    <property type="match status" value="1"/>
</dbReference>
<feature type="transmembrane region" description="Helical" evidence="7">
    <location>
        <begin position="147"/>
        <end position="167"/>
    </location>
</feature>
<evidence type="ECO:0000256" key="5">
    <source>
        <dbReference type="ARBA" id="ARBA00022989"/>
    </source>
</evidence>
<name>A0A549TDR7_9HYPH</name>
<keyword evidence="3" id="KW-1003">Cell membrane</keyword>
<evidence type="ECO:0000256" key="1">
    <source>
        <dbReference type="ARBA" id="ARBA00004651"/>
    </source>
</evidence>
<comment type="subcellular location">
    <subcellularLocation>
        <location evidence="1 7">Cell membrane</location>
        <topology evidence="1 7">Multi-pass membrane protein</topology>
    </subcellularLocation>
</comment>
<keyword evidence="6 7" id="KW-0472">Membrane</keyword>
<dbReference type="GO" id="GO:0055085">
    <property type="term" value="P:transmembrane transport"/>
    <property type="evidence" value="ECO:0007669"/>
    <property type="project" value="InterPro"/>
</dbReference>
<accession>A0A549TDR7</accession>
<keyword evidence="4 7" id="KW-0812">Transmembrane</keyword>
<comment type="caution">
    <text evidence="9">The sequence shown here is derived from an EMBL/GenBank/DDBJ whole genome shotgun (WGS) entry which is preliminary data.</text>
</comment>
<evidence type="ECO:0000256" key="3">
    <source>
        <dbReference type="ARBA" id="ARBA00022475"/>
    </source>
</evidence>
<dbReference type="SUPFAM" id="SSF161098">
    <property type="entry name" value="MetI-like"/>
    <property type="match status" value="1"/>
</dbReference>
<evidence type="ECO:0000256" key="2">
    <source>
        <dbReference type="ARBA" id="ARBA00022448"/>
    </source>
</evidence>
<reference evidence="9 10" key="1">
    <citation type="submission" date="2019-07" db="EMBL/GenBank/DDBJ databases">
        <title>Ln-dependent methylotrophs.</title>
        <authorList>
            <person name="Tani A."/>
        </authorList>
    </citation>
    <scope>NUCLEOTIDE SEQUENCE [LARGE SCALE GENOMIC DNA]</scope>
    <source>
        <strain evidence="9 10">SM12</strain>
    </source>
</reference>
<dbReference type="EMBL" id="VJMG01000015">
    <property type="protein sequence ID" value="TRL40239.1"/>
    <property type="molecule type" value="Genomic_DNA"/>
</dbReference>
<feature type="domain" description="ABC transmembrane type-1" evidence="8">
    <location>
        <begin position="81"/>
        <end position="269"/>
    </location>
</feature>
<feature type="transmembrane region" description="Helical" evidence="7">
    <location>
        <begin position="92"/>
        <end position="112"/>
    </location>
</feature>
<feature type="transmembrane region" description="Helical" evidence="7">
    <location>
        <begin position="119"/>
        <end position="141"/>
    </location>
</feature>
<evidence type="ECO:0000256" key="6">
    <source>
        <dbReference type="ARBA" id="ARBA00023136"/>
    </source>
</evidence>
<dbReference type="Proteomes" id="UP000316801">
    <property type="component" value="Unassembled WGS sequence"/>
</dbReference>
<keyword evidence="5 7" id="KW-1133">Transmembrane helix</keyword>
<proteinExistence type="inferred from homology"/>
<evidence type="ECO:0000313" key="9">
    <source>
        <dbReference type="EMBL" id="TRL40239.1"/>
    </source>
</evidence>
<organism evidence="9 10">
    <name type="scientific">Rhizobium straminoryzae</name>
    <dbReference type="NCBI Taxonomy" id="1387186"/>
    <lineage>
        <taxon>Bacteria</taxon>
        <taxon>Pseudomonadati</taxon>
        <taxon>Pseudomonadota</taxon>
        <taxon>Alphaproteobacteria</taxon>
        <taxon>Hyphomicrobiales</taxon>
        <taxon>Rhizobiaceae</taxon>
        <taxon>Rhizobium/Agrobacterium group</taxon>
        <taxon>Rhizobium</taxon>
    </lineage>
</organism>
<dbReference type="PANTHER" id="PTHR30151">
    <property type="entry name" value="ALKANE SULFONATE ABC TRANSPORTER-RELATED, MEMBRANE SUBUNIT"/>
    <property type="match status" value="1"/>
</dbReference>
<evidence type="ECO:0000256" key="4">
    <source>
        <dbReference type="ARBA" id="ARBA00022692"/>
    </source>
</evidence>
<evidence type="ECO:0000259" key="8">
    <source>
        <dbReference type="PROSITE" id="PS50928"/>
    </source>
</evidence>
<keyword evidence="10" id="KW-1185">Reference proteome</keyword>
<feature type="transmembrane region" description="Helical" evidence="7">
    <location>
        <begin position="203"/>
        <end position="226"/>
    </location>
</feature>
<dbReference type="InterPro" id="IPR000515">
    <property type="entry name" value="MetI-like"/>
</dbReference>
<dbReference type="CDD" id="cd06261">
    <property type="entry name" value="TM_PBP2"/>
    <property type="match status" value="1"/>
</dbReference>
<keyword evidence="2 7" id="KW-0813">Transport</keyword>
<dbReference type="InterPro" id="IPR035906">
    <property type="entry name" value="MetI-like_sf"/>
</dbReference>
<evidence type="ECO:0000256" key="7">
    <source>
        <dbReference type="RuleBase" id="RU363032"/>
    </source>
</evidence>
<comment type="similarity">
    <text evidence="7">Belongs to the binding-protein-dependent transport system permease family.</text>
</comment>
<dbReference type="Pfam" id="PF00528">
    <property type="entry name" value="BPD_transp_1"/>
    <property type="match status" value="1"/>
</dbReference>